<feature type="coiled-coil region" evidence="1">
    <location>
        <begin position="65"/>
        <end position="92"/>
    </location>
</feature>
<dbReference type="AlphaFoldDB" id="A0A5U3EDD4"/>
<evidence type="ECO:0000313" key="3">
    <source>
        <dbReference type="EMBL" id="EBP3998249.1"/>
    </source>
</evidence>
<proteinExistence type="predicted"/>
<keyword evidence="1" id="KW-0175">Coiled coil</keyword>
<protein>
    <submittedName>
        <fullName evidence="3">Lysis protein</fullName>
    </submittedName>
</protein>
<name>A0A5U3EDD4_SALET</name>
<keyword evidence="2" id="KW-0732">Signal</keyword>
<dbReference type="InterPro" id="IPR004929">
    <property type="entry name" value="I-spanin"/>
</dbReference>
<comment type="caution">
    <text evidence="3">The sequence shown here is derived from an EMBL/GenBank/DDBJ whole genome shotgun (WGS) entry which is preliminary data.</text>
</comment>
<accession>A0A5U3EDD4</accession>
<dbReference type="GO" id="GO:0044659">
    <property type="term" value="P:viral release from host cell by cytolysis"/>
    <property type="evidence" value="ECO:0007669"/>
    <property type="project" value="InterPro"/>
</dbReference>
<dbReference type="EMBL" id="AAGLPX010000008">
    <property type="protein sequence ID" value="EBP3998249.1"/>
    <property type="molecule type" value="Genomic_DNA"/>
</dbReference>
<evidence type="ECO:0000256" key="2">
    <source>
        <dbReference type="SAM" id="SignalP"/>
    </source>
</evidence>
<organism evidence="3">
    <name type="scientific">Salmonella enterica I</name>
    <dbReference type="NCBI Taxonomy" id="59201"/>
    <lineage>
        <taxon>Bacteria</taxon>
        <taxon>Pseudomonadati</taxon>
        <taxon>Pseudomonadota</taxon>
        <taxon>Gammaproteobacteria</taxon>
        <taxon>Enterobacterales</taxon>
        <taxon>Enterobacteriaceae</taxon>
        <taxon>Salmonella</taxon>
    </lineage>
</organism>
<feature type="chain" id="PRO_5024917815" evidence="2">
    <location>
        <begin position="23"/>
        <end position="154"/>
    </location>
</feature>
<dbReference type="Pfam" id="PF03245">
    <property type="entry name" value="Phage_lysis"/>
    <property type="match status" value="1"/>
</dbReference>
<feature type="signal peptide" evidence="2">
    <location>
        <begin position="1"/>
        <end position="22"/>
    </location>
</feature>
<gene>
    <name evidence="3" type="ORF">S301_06020</name>
</gene>
<sequence length="154" mass="16985">MNHVTPAIIACLFITVLGASFAADRWHSSYVRAEKARKEAVALADARQQTIDDMTQRQRQNAALDAKYTQEIADAKAESEKLRADLASGRRRLQLHAVCMSATAGNTAATGTTDAAAARLTPDAERDYQRLRTEARSITHQVEGLQQYITEQCH</sequence>
<reference evidence="3" key="1">
    <citation type="submission" date="2018-07" db="EMBL/GenBank/DDBJ databases">
        <authorList>
            <consortium name="GenomeTrakr network: Whole genome sequencing for foodborne pathogen traceback"/>
        </authorList>
    </citation>
    <scope>NUCLEOTIDE SEQUENCE [LARGE SCALE GENOMIC DNA]</scope>
    <source>
        <strain evidence="3">CFSAN002851</strain>
    </source>
</reference>
<dbReference type="Proteomes" id="UP000839575">
    <property type="component" value="Unassembled WGS sequence"/>
</dbReference>
<evidence type="ECO:0000256" key="1">
    <source>
        <dbReference type="SAM" id="Coils"/>
    </source>
</evidence>